<dbReference type="Pfam" id="PF06979">
    <property type="entry name" value="TMEM70"/>
    <property type="match status" value="1"/>
</dbReference>
<evidence type="ECO:0000256" key="1">
    <source>
        <dbReference type="SAM" id="Phobius"/>
    </source>
</evidence>
<organism evidence="2 3">
    <name type="scientific">Sylvietta virens</name>
    <name type="common">Green crombec</name>
    <dbReference type="NCBI Taxonomy" id="208069"/>
    <lineage>
        <taxon>Eukaryota</taxon>
        <taxon>Metazoa</taxon>
        <taxon>Chordata</taxon>
        <taxon>Craniata</taxon>
        <taxon>Vertebrata</taxon>
        <taxon>Euteleostomi</taxon>
        <taxon>Archelosauria</taxon>
        <taxon>Archosauria</taxon>
        <taxon>Dinosauria</taxon>
        <taxon>Saurischia</taxon>
        <taxon>Theropoda</taxon>
        <taxon>Coelurosauria</taxon>
        <taxon>Aves</taxon>
        <taxon>Neognathae</taxon>
        <taxon>Neoaves</taxon>
        <taxon>Telluraves</taxon>
        <taxon>Australaves</taxon>
        <taxon>Passeriformes</taxon>
        <taxon>Sylvioidea</taxon>
        <taxon>Sylviidae</taxon>
        <taxon>Acrocephalinae</taxon>
        <taxon>Sylvietta</taxon>
    </lineage>
</organism>
<proteinExistence type="predicted"/>
<dbReference type="GO" id="GO:0007399">
    <property type="term" value="P:nervous system development"/>
    <property type="evidence" value="ECO:0007669"/>
    <property type="project" value="TreeGrafter"/>
</dbReference>
<dbReference type="AlphaFoldDB" id="A0A7L0LPH5"/>
<dbReference type="Proteomes" id="UP000567822">
    <property type="component" value="Unassembled WGS sequence"/>
</dbReference>
<name>A0A7L0LPH5_9SYLV</name>
<feature type="transmembrane region" description="Helical" evidence="1">
    <location>
        <begin position="59"/>
        <end position="85"/>
    </location>
</feature>
<dbReference type="PANTHER" id="PTHR14549">
    <property type="entry name" value="TRANSMEMBRANE PROTEIN 223"/>
    <property type="match status" value="1"/>
</dbReference>
<keyword evidence="1" id="KW-0812">Transmembrane</keyword>
<dbReference type="InterPro" id="IPR045325">
    <property type="entry name" value="TMEM70/TMEM186/TMEM223"/>
</dbReference>
<comment type="caution">
    <text evidence="2">The sequence shown here is derived from an EMBL/GenBank/DDBJ whole genome shotgun (WGS) entry which is preliminary data.</text>
</comment>
<dbReference type="EMBL" id="VXAN01002331">
    <property type="protein sequence ID" value="NXK70998.1"/>
    <property type="molecule type" value="Genomic_DNA"/>
</dbReference>
<reference evidence="2 3" key="1">
    <citation type="submission" date="2019-09" db="EMBL/GenBank/DDBJ databases">
        <title>Bird 10,000 Genomes (B10K) Project - Family phase.</title>
        <authorList>
            <person name="Zhang G."/>
        </authorList>
    </citation>
    <scope>NUCLEOTIDE SEQUENCE [LARGE SCALE GENOMIC DNA]</scope>
    <source>
        <strain evidence="2">B10K-DU-009-59</strain>
        <tissue evidence="2">Muscle</tissue>
    </source>
</reference>
<dbReference type="InterPro" id="IPR026100">
    <property type="entry name" value="Tmem223"/>
</dbReference>
<accession>A0A7L0LPH5</accession>
<evidence type="ECO:0000313" key="3">
    <source>
        <dbReference type="Proteomes" id="UP000567822"/>
    </source>
</evidence>
<feature type="non-terminal residue" evidence="2">
    <location>
        <position position="1"/>
    </location>
</feature>
<sequence length="214" mass="23575">AEADWLRRNWSHSRLAELLRDLEVPAALPVMAARAALEAAAVSRDVVLFQHDRSRFFRLVGLFCTGQGLFWAYLAHFAFTALRPAPAPAPGPGPDDPLRPRDNKWRFGFTASCLTVGSLIVAAGWLLPQRSVRRVTLLRGGAAVTIGTHGPLGLGRRSLTVPLRDVSGRAHRDEVAAAIPIKVRGRPFFFLLDKAGQLRHPRLFDVTVGAFRKF</sequence>
<keyword evidence="1" id="KW-0472">Membrane</keyword>
<dbReference type="PANTHER" id="PTHR14549:SF2">
    <property type="entry name" value="TRANSMEMBRANE PROTEIN 223"/>
    <property type="match status" value="1"/>
</dbReference>
<protein>
    <submittedName>
        <fullName evidence="2">TM223 protein</fullName>
    </submittedName>
</protein>
<evidence type="ECO:0000313" key="2">
    <source>
        <dbReference type="EMBL" id="NXK70998.1"/>
    </source>
</evidence>
<feature type="transmembrane region" description="Helical" evidence="1">
    <location>
        <begin position="105"/>
        <end position="127"/>
    </location>
</feature>
<keyword evidence="3" id="KW-1185">Reference proteome</keyword>
<keyword evidence="1" id="KW-1133">Transmembrane helix</keyword>
<gene>
    <name evidence="2" type="primary">Tmem223</name>
    <name evidence="2" type="ORF">SYLVIR_R14832</name>
</gene>
<dbReference type="GO" id="GO:0005739">
    <property type="term" value="C:mitochondrion"/>
    <property type="evidence" value="ECO:0007669"/>
    <property type="project" value="TreeGrafter"/>
</dbReference>
<feature type="non-terminal residue" evidence="2">
    <location>
        <position position="214"/>
    </location>
</feature>